<evidence type="ECO:0000259" key="4">
    <source>
        <dbReference type="SMART" id="SM00043"/>
    </source>
</evidence>
<keyword evidence="2" id="KW-1015">Disulfide bond</keyword>
<dbReference type="SUPFAM" id="SSF54403">
    <property type="entry name" value="Cystatin/monellin"/>
    <property type="match status" value="1"/>
</dbReference>
<feature type="chain" id="PRO_5043553056" description="Cystatin domain-containing protein" evidence="3">
    <location>
        <begin position="20"/>
        <end position="142"/>
    </location>
</feature>
<feature type="domain" description="Cystatin" evidence="4">
    <location>
        <begin position="30"/>
        <end position="140"/>
    </location>
</feature>
<name>A0AAW0INF7_MYOGA</name>
<dbReference type="SMART" id="SM00043">
    <property type="entry name" value="CY"/>
    <property type="match status" value="1"/>
</dbReference>
<proteinExistence type="inferred from homology"/>
<dbReference type="GO" id="GO:0005576">
    <property type="term" value="C:extracellular region"/>
    <property type="evidence" value="ECO:0007669"/>
    <property type="project" value="TreeGrafter"/>
</dbReference>
<comment type="similarity">
    <text evidence="1">Belongs to the cystatin family.</text>
</comment>
<gene>
    <name evidence="5" type="ORF">U0070_025222</name>
</gene>
<comment type="caution">
    <text evidence="5">The sequence shown here is derived from an EMBL/GenBank/DDBJ whole genome shotgun (WGS) entry which is preliminary data.</text>
</comment>
<evidence type="ECO:0000256" key="2">
    <source>
        <dbReference type="ARBA" id="ARBA00023157"/>
    </source>
</evidence>
<sequence length="142" mass="16271">MTKYLWPFMLLLTLPVALAAGADQAKNEVKTLRYFESISISNANVKQCVWFAMKEYNKGSEDKYVFLVDRTLHAKLQITDRMEYQINVQIARSNCKKPLNNTVNCVTQKNSKLKKKVNCSFLVGALPWNGVFTLLDKDCKDI</sequence>
<evidence type="ECO:0000313" key="6">
    <source>
        <dbReference type="Proteomes" id="UP001488838"/>
    </source>
</evidence>
<reference evidence="5 6" key="1">
    <citation type="journal article" date="2023" name="bioRxiv">
        <title>Conserved and derived expression patterns and positive selection on dental genes reveal complex evolutionary context of ever-growing rodent molars.</title>
        <authorList>
            <person name="Calamari Z.T."/>
            <person name="Song A."/>
            <person name="Cohen E."/>
            <person name="Akter M."/>
            <person name="Roy R.D."/>
            <person name="Hallikas O."/>
            <person name="Christensen M.M."/>
            <person name="Li P."/>
            <person name="Marangoni P."/>
            <person name="Jernvall J."/>
            <person name="Klein O.D."/>
        </authorList>
    </citation>
    <scope>NUCLEOTIDE SEQUENCE [LARGE SCALE GENOMIC DNA]</scope>
    <source>
        <strain evidence="5">V071</strain>
    </source>
</reference>
<dbReference type="GO" id="GO:0005737">
    <property type="term" value="C:cytoplasm"/>
    <property type="evidence" value="ECO:0007669"/>
    <property type="project" value="TreeGrafter"/>
</dbReference>
<dbReference type="EMBL" id="JBBHLL010000109">
    <property type="protein sequence ID" value="KAK7815762.1"/>
    <property type="molecule type" value="Genomic_DNA"/>
</dbReference>
<evidence type="ECO:0000256" key="3">
    <source>
        <dbReference type="SAM" id="SignalP"/>
    </source>
</evidence>
<dbReference type="CDD" id="cd00042">
    <property type="entry name" value="CY"/>
    <property type="match status" value="1"/>
</dbReference>
<dbReference type="Gene3D" id="3.10.450.10">
    <property type="match status" value="1"/>
</dbReference>
<organism evidence="5 6">
    <name type="scientific">Myodes glareolus</name>
    <name type="common">Bank vole</name>
    <name type="synonym">Clethrionomys glareolus</name>
    <dbReference type="NCBI Taxonomy" id="447135"/>
    <lineage>
        <taxon>Eukaryota</taxon>
        <taxon>Metazoa</taxon>
        <taxon>Chordata</taxon>
        <taxon>Craniata</taxon>
        <taxon>Vertebrata</taxon>
        <taxon>Euteleostomi</taxon>
        <taxon>Mammalia</taxon>
        <taxon>Eutheria</taxon>
        <taxon>Euarchontoglires</taxon>
        <taxon>Glires</taxon>
        <taxon>Rodentia</taxon>
        <taxon>Myomorpha</taxon>
        <taxon>Muroidea</taxon>
        <taxon>Cricetidae</taxon>
        <taxon>Arvicolinae</taxon>
        <taxon>Myodes</taxon>
    </lineage>
</organism>
<evidence type="ECO:0000313" key="5">
    <source>
        <dbReference type="EMBL" id="KAK7815762.1"/>
    </source>
</evidence>
<dbReference type="InterPro" id="IPR046350">
    <property type="entry name" value="Cystatin_sf"/>
</dbReference>
<protein>
    <recommendedName>
        <fullName evidence="4">Cystatin domain-containing protein</fullName>
    </recommendedName>
</protein>
<keyword evidence="3" id="KW-0732">Signal</keyword>
<dbReference type="InterPro" id="IPR052691">
    <property type="entry name" value="Sperm_Mat_Cystatin"/>
</dbReference>
<dbReference type="FunFam" id="3.10.450.10:FF:000004">
    <property type="entry name" value="Cystatin C"/>
    <property type="match status" value="1"/>
</dbReference>
<dbReference type="PANTHER" id="PTHR47010">
    <property type="entry name" value="CYSTATIN-8-RELATED"/>
    <property type="match status" value="1"/>
</dbReference>
<feature type="signal peptide" evidence="3">
    <location>
        <begin position="1"/>
        <end position="19"/>
    </location>
</feature>
<dbReference type="GO" id="GO:0009986">
    <property type="term" value="C:cell surface"/>
    <property type="evidence" value="ECO:0007669"/>
    <property type="project" value="TreeGrafter"/>
</dbReference>
<accession>A0AAW0INF7</accession>
<dbReference type="InterPro" id="IPR000010">
    <property type="entry name" value="Cystatin_dom"/>
</dbReference>
<dbReference type="Pfam" id="PF00031">
    <property type="entry name" value="Cystatin"/>
    <property type="match status" value="1"/>
</dbReference>
<dbReference type="AlphaFoldDB" id="A0AAW0INF7"/>
<dbReference type="PANTHER" id="PTHR47010:SF1">
    <property type="entry name" value="CYSTATIN-8"/>
    <property type="match status" value="1"/>
</dbReference>
<keyword evidence="6" id="KW-1185">Reference proteome</keyword>
<evidence type="ECO:0000256" key="1">
    <source>
        <dbReference type="ARBA" id="ARBA00009403"/>
    </source>
</evidence>
<dbReference type="Proteomes" id="UP001488838">
    <property type="component" value="Unassembled WGS sequence"/>
</dbReference>
<dbReference type="GO" id="GO:0004869">
    <property type="term" value="F:cysteine-type endopeptidase inhibitor activity"/>
    <property type="evidence" value="ECO:0007669"/>
    <property type="project" value="InterPro"/>
</dbReference>